<evidence type="ECO:0000313" key="3">
    <source>
        <dbReference type="EMBL" id="QVL31060.1"/>
    </source>
</evidence>
<feature type="transmembrane region" description="Helical" evidence="1">
    <location>
        <begin position="6"/>
        <end position="23"/>
    </location>
</feature>
<feature type="domain" description="DUF2760" evidence="2">
    <location>
        <begin position="72"/>
        <end position="190"/>
    </location>
</feature>
<accession>A0A8E6EU83</accession>
<dbReference type="Proteomes" id="UP000676194">
    <property type="component" value="Chromosome"/>
</dbReference>
<evidence type="ECO:0000313" key="4">
    <source>
        <dbReference type="Proteomes" id="UP000676194"/>
    </source>
</evidence>
<protein>
    <submittedName>
        <fullName evidence="3">DUF2760 domain-containing protein</fullName>
    </submittedName>
</protein>
<reference evidence="3" key="1">
    <citation type="submission" date="2021-05" db="EMBL/GenBank/DDBJ databases">
        <title>Complete genome sequence of the cellulolytic planctomycete Telmatocola sphagniphila SP2T and characterization of the first cellulase from planctomycetes.</title>
        <authorList>
            <person name="Rakitin A.L."/>
            <person name="Beletsky A.V."/>
            <person name="Naumoff D.G."/>
            <person name="Kulichevskaya I.S."/>
            <person name="Mardanov A.V."/>
            <person name="Ravin N.V."/>
            <person name="Dedysh S.N."/>
        </authorList>
    </citation>
    <scope>NUCLEOTIDE SEQUENCE</scope>
    <source>
        <strain evidence="3">SP2T</strain>
    </source>
</reference>
<keyword evidence="1" id="KW-1133">Transmembrane helix</keyword>
<dbReference type="AlphaFoldDB" id="A0A8E6EU83"/>
<sequence>MEYVYPVITGLLGLVIGVVVAGIKKKSPFANKQQEELGLKVATKASSDLEFARRLDALFLPPPPPKPSGEPVRLLGLLQREARLIDFLMEPIGAYTDDQIGASVRDIHAKAGAVIRKHLTLDPVLPQTEGDKVTVPSGFDPSAIRLVGNVGGKPPFTGTLQHAGWKVKKIDLPKPADGVDEFVLMPAEVEM</sequence>
<dbReference type="Pfam" id="PF10816">
    <property type="entry name" value="DUF2760"/>
    <property type="match status" value="1"/>
</dbReference>
<keyword evidence="1" id="KW-0812">Transmembrane</keyword>
<dbReference type="RefSeq" id="WP_213494941.1">
    <property type="nucleotide sequence ID" value="NZ_CP074694.1"/>
</dbReference>
<evidence type="ECO:0000256" key="1">
    <source>
        <dbReference type="SAM" id="Phobius"/>
    </source>
</evidence>
<proteinExistence type="predicted"/>
<dbReference type="KEGG" id="tsph:KIH39_19740"/>
<organism evidence="3 4">
    <name type="scientific">Telmatocola sphagniphila</name>
    <dbReference type="NCBI Taxonomy" id="1123043"/>
    <lineage>
        <taxon>Bacteria</taxon>
        <taxon>Pseudomonadati</taxon>
        <taxon>Planctomycetota</taxon>
        <taxon>Planctomycetia</taxon>
        <taxon>Gemmatales</taxon>
        <taxon>Gemmataceae</taxon>
    </lineage>
</organism>
<dbReference type="InterPro" id="IPR021212">
    <property type="entry name" value="DUF2760"/>
</dbReference>
<name>A0A8E6EU83_9BACT</name>
<evidence type="ECO:0000259" key="2">
    <source>
        <dbReference type="Pfam" id="PF10816"/>
    </source>
</evidence>
<keyword evidence="1" id="KW-0472">Membrane</keyword>
<keyword evidence="4" id="KW-1185">Reference proteome</keyword>
<dbReference type="EMBL" id="CP074694">
    <property type="protein sequence ID" value="QVL31060.1"/>
    <property type="molecule type" value="Genomic_DNA"/>
</dbReference>
<gene>
    <name evidence="3" type="ORF">KIH39_19740</name>
</gene>